<keyword evidence="7" id="KW-1133">Transmembrane helix</keyword>
<dbReference type="AlphaFoldDB" id="A0A9W9KPA7"/>
<keyword evidence="3" id="KW-0238">DNA-binding</keyword>
<dbReference type="GO" id="GO:0016831">
    <property type="term" value="F:carboxy-lyase activity"/>
    <property type="evidence" value="ECO:0007669"/>
    <property type="project" value="TreeGrafter"/>
</dbReference>
<evidence type="ECO:0000259" key="8">
    <source>
        <dbReference type="PROSITE" id="PS50048"/>
    </source>
</evidence>
<dbReference type="InterPro" id="IPR007219">
    <property type="entry name" value="XnlR_reg_dom"/>
</dbReference>
<keyword evidence="7" id="KW-0812">Transmembrane</keyword>
<dbReference type="CDD" id="cd00067">
    <property type="entry name" value="GAL4"/>
    <property type="match status" value="1"/>
</dbReference>
<organism evidence="9 10">
    <name type="scientific">Penicillium angulare</name>
    <dbReference type="NCBI Taxonomy" id="116970"/>
    <lineage>
        <taxon>Eukaryota</taxon>
        <taxon>Fungi</taxon>
        <taxon>Dikarya</taxon>
        <taxon>Ascomycota</taxon>
        <taxon>Pezizomycotina</taxon>
        <taxon>Eurotiomycetes</taxon>
        <taxon>Eurotiomycetidae</taxon>
        <taxon>Eurotiales</taxon>
        <taxon>Aspergillaceae</taxon>
        <taxon>Penicillium</taxon>
    </lineage>
</organism>
<reference evidence="9" key="2">
    <citation type="journal article" date="2023" name="IMA Fungus">
        <title>Comparative genomic study of the Penicillium genus elucidates a diverse pangenome and 15 lateral gene transfer events.</title>
        <authorList>
            <person name="Petersen C."/>
            <person name="Sorensen T."/>
            <person name="Nielsen M.R."/>
            <person name="Sondergaard T.E."/>
            <person name="Sorensen J.L."/>
            <person name="Fitzpatrick D.A."/>
            <person name="Frisvad J.C."/>
            <person name="Nielsen K.L."/>
        </authorList>
    </citation>
    <scope>NUCLEOTIDE SEQUENCE</scope>
    <source>
        <strain evidence="9">IBT 30069</strain>
    </source>
</reference>
<keyword evidence="2" id="KW-0805">Transcription regulation</keyword>
<dbReference type="InterPro" id="IPR036864">
    <property type="entry name" value="Zn2-C6_fun-type_DNA-bd_sf"/>
</dbReference>
<evidence type="ECO:0000256" key="7">
    <source>
        <dbReference type="SAM" id="Phobius"/>
    </source>
</evidence>
<accession>A0A9W9KPA7</accession>
<dbReference type="PROSITE" id="PS50048">
    <property type="entry name" value="ZN2_CY6_FUNGAL_2"/>
    <property type="match status" value="1"/>
</dbReference>
<dbReference type="InterPro" id="IPR004507">
    <property type="entry name" value="UbiX-like"/>
</dbReference>
<gene>
    <name evidence="9" type="ORF">N7456_001441</name>
</gene>
<dbReference type="GO" id="GO:0006351">
    <property type="term" value="P:DNA-templated transcription"/>
    <property type="evidence" value="ECO:0007669"/>
    <property type="project" value="InterPro"/>
</dbReference>
<evidence type="ECO:0000256" key="1">
    <source>
        <dbReference type="ARBA" id="ARBA00022723"/>
    </source>
</evidence>
<evidence type="ECO:0000313" key="9">
    <source>
        <dbReference type="EMBL" id="KAJ5112907.1"/>
    </source>
</evidence>
<dbReference type="InterPro" id="IPR001138">
    <property type="entry name" value="Zn2Cys6_DnaBD"/>
</dbReference>
<evidence type="ECO:0000256" key="6">
    <source>
        <dbReference type="SAM" id="MobiDB-lite"/>
    </source>
</evidence>
<keyword evidence="10" id="KW-1185">Reference proteome</keyword>
<dbReference type="CDD" id="cd12148">
    <property type="entry name" value="fungal_TF_MHR"/>
    <property type="match status" value="1"/>
</dbReference>
<proteinExistence type="predicted"/>
<dbReference type="SMART" id="SM00906">
    <property type="entry name" value="Fungal_trans"/>
    <property type="match status" value="1"/>
</dbReference>
<dbReference type="SMART" id="SM00066">
    <property type="entry name" value="GAL4"/>
    <property type="match status" value="1"/>
</dbReference>
<dbReference type="OrthoDB" id="1747771at2759"/>
<dbReference type="Pfam" id="PF00172">
    <property type="entry name" value="Zn_clus"/>
    <property type="match status" value="1"/>
</dbReference>
<evidence type="ECO:0000256" key="2">
    <source>
        <dbReference type="ARBA" id="ARBA00023015"/>
    </source>
</evidence>
<feature type="domain" description="Zn(2)-C6 fungal-type" evidence="8">
    <location>
        <begin position="23"/>
        <end position="54"/>
    </location>
</feature>
<dbReference type="PANTHER" id="PTHR43374:SF1">
    <property type="entry name" value="FLAVIN PRENYLTRANSFERASE PAD1, MITOCHONDRIAL"/>
    <property type="match status" value="1"/>
</dbReference>
<dbReference type="Gene3D" id="4.10.240.10">
    <property type="entry name" value="Zn(2)-C6 fungal-type DNA-binding domain"/>
    <property type="match status" value="1"/>
</dbReference>
<dbReference type="PROSITE" id="PS00463">
    <property type="entry name" value="ZN2_CY6_FUNGAL_1"/>
    <property type="match status" value="1"/>
</dbReference>
<evidence type="ECO:0000256" key="3">
    <source>
        <dbReference type="ARBA" id="ARBA00023125"/>
    </source>
</evidence>
<dbReference type="SUPFAM" id="SSF57701">
    <property type="entry name" value="Zn2/Cys6 DNA-binding domain"/>
    <property type="match status" value="1"/>
</dbReference>
<evidence type="ECO:0000256" key="5">
    <source>
        <dbReference type="ARBA" id="ARBA00023242"/>
    </source>
</evidence>
<comment type="caution">
    <text evidence="9">The sequence shown here is derived from an EMBL/GenBank/DDBJ whole genome shotgun (WGS) entry which is preliminary data.</text>
</comment>
<keyword evidence="5" id="KW-0539">Nucleus</keyword>
<feature type="region of interest" description="Disordered" evidence="6">
    <location>
        <begin position="63"/>
        <end position="103"/>
    </location>
</feature>
<reference evidence="9" key="1">
    <citation type="submission" date="2022-11" db="EMBL/GenBank/DDBJ databases">
        <authorList>
            <person name="Petersen C."/>
        </authorList>
    </citation>
    <scope>NUCLEOTIDE SEQUENCE</scope>
    <source>
        <strain evidence="9">IBT 30069</strain>
    </source>
</reference>
<sequence>MSVSRAEADRVLRLKSREREGKACYPCRKRKVKCDGNHPCRTCQKRKHPDICTYAFASSRRSQANTGSHAAPASSPPIGRDDTSDIGHNTHAQPDAQPDAQLDAQPDTAKNYVYSGDNSVLSILRSRASDANDSMAREVGSVLGLQNTFSSYPFMDSKTPREKWESLLGVLPQRSEILKYVVHLILILIPHLLISYLVCLTHPMNWLSTWGDMIWLLIMTRFFHYYRVTAYPFNPILADMDRFEADMCTYLGAHASGELRDPTKITDRWATDKSIGHISLLLATLAAGAHYSDVEQPERLDVTTDFARRSFHALRLANFLFRPSLDIVQALLILGNTLQNMGQSDAAWALLGTTVRLAQTMGLHNEGSSVHWPEYVQGKVRKLWRAIVWQDSLLCMCYDRPPIVSVTGWPLDAAIHERLDLSYAETMHLICRLGLDIMRLDGSTGIDQALEGLQKLDGIGQKSQHYLRSREYCMSLQQNLEHLALRMHTSFCVSVLCRPAMKQSQAPQLYPHGDLLRARAKGSLIDASKAFLDFQALSIVSLRSWSMVHTVLSSTLLLCIWEETRHDPECRSLQQRVIDVFSTSDSKATEEGPLLSDNETQWLSARHIRALVTLRTALDREGDRVANEPQNLGVSYDPFPPLQAGSNLDSYMDVINPFDTSPVSYLDSIMNVPLFDFTQENGFL</sequence>
<name>A0A9W9KPA7_9EURO</name>
<keyword evidence="1" id="KW-0479">Metal-binding</keyword>
<keyword evidence="7" id="KW-0472">Membrane</keyword>
<dbReference type="Pfam" id="PF04082">
    <property type="entry name" value="Fungal_trans"/>
    <property type="match status" value="1"/>
</dbReference>
<dbReference type="Proteomes" id="UP001149165">
    <property type="component" value="Unassembled WGS sequence"/>
</dbReference>
<dbReference type="PANTHER" id="PTHR43374">
    <property type="entry name" value="FLAVIN PRENYLTRANSFERASE"/>
    <property type="match status" value="1"/>
</dbReference>
<dbReference type="GO" id="GO:0008270">
    <property type="term" value="F:zinc ion binding"/>
    <property type="evidence" value="ECO:0007669"/>
    <property type="project" value="InterPro"/>
</dbReference>
<protein>
    <recommendedName>
        <fullName evidence="8">Zn(2)-C6 fungal-type domain-containing protein</fullName>
    </recommendedName>
</protein>
<evidence type="ECO:0000256" key="4">
    <source>
        <dbReference type="ARBA" id="ARBA00023163"/>
    </source>
</evidence>
<keyword evidence="4" id="KW-0804">Transcription</keyword>
<dbReference type="GO" id="GO:0003677">
    <property type="term" value="F:DNA binding"/>
    <property type="evidence" value="ECO:0007669"/>
    <property type="project" value="UniProtKB-KW"/>
</dbReference>
<dbReference type="GO" id="GO:0000981">
    <property type="term" value="F:DNA-binding transcription factor activity, RNA polymerase II-specific"/>
    <property type="evidence" value="ECO:0007669"/>
    <property type="project" value="InterPro"/>
</dbReference>
<dbReference type="EMBL" id="JAPQKH010000002">
    <property type="protein sequence ID" value="KAJ5112907.1"/>
    <property type="molecule type" value="Genomic_DNA"/>
</dbReference>
<feature type="transmembrane region" description="Helical" evidence="7">
    <location>
        <begin position="177"/>
        <end position="198"/>
    </location>
</feature>
<evidence type="ECO:0000313" key="10">
    <source>
        <dbReference type="Proteomes" id="UP001149165"/>
    </source>
</evidence>